<feature type="domain" description="Septin-type G" evidence="3">
    <location>
        <begin position="83"/>
        <end position="218"/>
    </location>
</feature>
<evidence type="ECO:0000256" key="2">
    <source>
        <dbReference type="SAM" id="MobiDB-lite"/>
    </source>
</evidence>
<feature type="region of interest" description="Disordered" evidence="2">
    <location>
        <begin position="436"/>
        <end position="472"/>
    </location>
</feature>
<evidence type="ECO:0000313" key="4">
    <source>
        <dbReference type="EMBL" id="TBU51115.1"/>
    </source>
</evidence>
<accession>A0A4Q9PAX3</accession>
<dbReference type="STRING" id="114155.A0A4Q9PAX3"/>
<dbReference type="GO" id="GO:0005525">
    <property type="term" value="F:GTP binding"/>
    <property type="evidence" value="ECO:0007669"/>
    <property type="project" value="UniProtKB-KW"/>
</dbReference>
<evidence type="ECO:0000256" key="1">
    <source>
        <dbReference type="RuleBase" id="RU004560"/>
    </source>
</evidence>
<dbReference type="EMBL" id="ML145393">
    <property type="protein sequence ID" value="TBU51115.1"/>
    <property type="molecule type" value="Genomic_DNA"/>
</dbReference>
<reference evidence="4 5" key="1">
    <citation type="submission" date="2019-01" db="EMBL/GenBank/DDBJ databases">
        <title>Draft genome sequences of three monokaryotic isolates of the white-rot basidiomycete fungus Dichomitus squalens.</title>
        <authorList>
            <consortium name="DOE Joint Genome Institute"/>
            <person name="Lopez S.C."/>
            <person name="Andreopoulos B."/>
            <person name="Pangilinan J."/>
            <person name="Lipzen A."/>
            <person name="Riley R."/>
            <person name="Ahrendt S."/>
            <person name="Ng V."/>
            <person name="Barry K."/>
            <person name="Daum C."/>
            <person name="Grigoriev I.V."/>
            <person name="Hilden K.S."/>
            <person name="Makela M.R."/>
            <person name="de Vries R.P."/>
        </authorList>
    </citation>
    <scope>NUCLEOTIDE SEQUENCE [LARGE SCALE GENOMIC DNA]</scope>
    <source>
        <strain evidence="4 5">CBS 464.89</strain>
    </source>
</reference>
<sequence length="545" mass="59455">MFTFRCKPNKSEDNGGPPFIRTSPSLPELSAQGIPWPSNLVDLSQLPQDTASSPPRGAAKTSFTADAAHPVPFHEPWLSPGTPPYVFNVMVAGAQGVGKTSLLRLLLDMVDISLTATADQKAVVERFLRGPPKGTETIHSACIEICESKYDRLLLSIIDTPGLDFRKGHECKLEHQVSTIVKYLDSQFADTLNEESKVVRQSKGDQHIGLCIYTIDPSSVLTEGACHTQSPYPTKVRSEVTVSYNLLDLSSMSDDTDSEDEEDKNGLTMSPADICVMRRIAARANMLPVSHRILLRSVWRDLRAADLDFGAFGPVVMDDAARSPADERANGNWNGHGHTNSTSSSDNNNKRTAVASDPPGPSSSCARRVSRSRSRLEMSETALAEDPHVLELINDMNSVASMRFSAHIVAKTDLSAQLPLVLITPEHGTVASPSEAGVNGYGHGHGHGNGHGAGSRRESMAAPSEDVHAQSGPPVELKGVFERWLRWRTVDMLNLEHCDFGKLWTAASLLKIWTKEVLYEKCRTEKLLASIWRVVALRCPPLAVV</sequence>
<feature type="compositionally biased region" description="Gly residues" evidence="2">
    <location>
        <begin position="439"/>
        <end position="453"/>
    </location>
</feature>
<evidence type="ECO:0000259" key="3">
    <source>
        <dbReference type="PROSITE" id="PS51719"/>
    </source>
</evidence>
<dbReference type="SUPFAM" id="SSF52540">
    <property type="entry name" value="P-loop containing nucleoside triphosphate hydrolases"/>
    <property type="match status" value="1"/>
</dbReference>
<name>A0A4Q9PAX3_9APHY</name>
<feature type="region of interest" description="Disordered" evidence="2">
    <location>
        <begin position="1"/>
        <end position="63"/>
    </location>
</feature>
<comment type="similarity">
    <text evidence="1">Belongs to the TRAFAC class TrmE-Era-EngA-EngB-Septin-like GTPase superfamily. Septin GTPase family.</text>
</comment>
<dbReference type="PROSITE" id="PS51719">
    <property type="entry name" value="G_SEPTIN"/>
    <property type="match status" value="1"/>
</dbReference>
<protein>
    <recommendedName>
        <fullName evidence="3">Septin-type G domain-containing protein</fullName>
    </recommendedName>
</protein>
<dbReference type="AlphaFoldDB" id="A0A4Q9PAX3"/>
<feature type="region of interest" description="Disordered" evidence="2">
    <location>
        <begin position="324"/>
        <end position="380"/>
    </location>
</feature>
<keyword evidence="5" id="KW-1185">Reference proteome</keyword>
<dbReference type="InterPro" id="IPR027417">
    <property type="entry name" value="P-loop_NTPase"/>
</dbReference>
<keyword evidence="1" id="KW-0342">GTP-binding</keyword>
<gene>
    <name evidence="4" type="ORF">BD310DRAFT_1010810</name>
</gene>
<dbReference type="Proteomes" id="UP000292082">
    <property type="component" value="Unassembled WGS sequence"/>
</dbReference>
<dbReference type="Gene3D" id="3.40.50.300">
    <property type="entry name" value="P-loop containing nucleotide triphosphate hydrolases"/>
    <property type="match status" value="1"/>
</dbReference>
<dbReference type="Pfam" id="PF00735">
    <property type="entry name" value="Septin"/>
    <property type="match status" value="1"/>
</dbReference>
<organism evidence="4 5">
    <name type="scientific">Dichomitus squalens</name>
    <dbReference type="NCBI Taxonomy" id="114155"/>
    <lineage>
        <taxon>Eukaryota</taxon>
        <taxon>Fungi</taxon>
        <taxon>Dikarya</taxon>
        <taxon>Basidiomycota</taxon>
        <taxon>Agaricomycotina</taxon>
        <taxon>Agaricomycetes</taxon>
        <taxon>Polyporales</taxon>
        <taxon>Polyporaceae</taxon>
        <taxon>Dichomitus</taxon>
    </lineage>
</organism>
<evidence type="ECO:0000313" key="5">
    <source>
        <dbReference type="Proteomes" id="UP000292082"/>
    </source>
</evidence>
<proteinExistence type="inferred from homology"/>
<dbReference type="PANTHER" id="PTHR18884">
    <property type="entry name" value="SEPTIN"/>
    <property type="match status" value="1"/>
</dbReference>
<feature type="compositionally biased region" description="Polar residues" evidence="2">
    <location>
        <begin position="41"/>
        <end position="53"/>
    </location>
</feature>
<dbReference type="InterPro" id="IPR030379">
    <property type="entry name" value="G_SEPTIN_dom"/>
</dbReference>
<feature type="compositionally biased region" description="Low complexity" evidence="2">
    <location>
        <begin position="335"/>
        <end position="347"/>
    </location>
</feature>
<keyword evidence="1" id="KW-0547">Nucleotide-binding</keyword>